<dbReference type="GO" id="GO:0016798">
    <property type="term" value="F:hydrolase activity, acting on glycosyl bonds"/>
    <property type="evidence" value="ECO:0007669"/>
    <property type="project" value="UniProtKB-KW"/>
</dbReference>
<dbReference type="AlphaFoldDB" id="A0AA37UUC8"/>
<keyword evidence="1" id="KW-0378">Hydrolase</keyword>
<name>A0AA37UUC8_9MICO</name>
<evidence type="ECO:0000313" key="5">
    <source>
        <dbReference type="EMBL" id="GMA30426.1"/>
    </source>
</evidence>
<dbReference type="SUPFAM" id="SSF49899">
    <property type="entry name" value="Concanavalin A-like lectins/glucanases"/>
    <property type="match status" value="1"/>
</dbReference>
<dbReference type="PROSITE" id="PS51272">
    <property type="entry name" value="SLH"/>
    <property type="match status" value="3"/>
</dbReference>
<accession>A0AA37UUC8</accession>
<dbReference type="EMBL" id="BSUM01000001">
    <property type="protein sequence ID" value="GMA30426.1"/>
    <property type="molecule type" value="Genomic_DNA"/>
</dbReference>
<feature type="domain" description="SLH" evidence="4">
    <location>
        <begin position="696"/>
        <end position="761"/>
    </location>
</feature>
<dbReference type="Pfam" id="PF00395">
    <property type="entry name" value="SLH"/>
    <property type="match status" value="2"/>
</dbReference>
<feature type="domain" description="SLH" evidence="4">
    <location>
        <begin position="628"/>
        <end position="695"/>
    </location>
</feature>
<organism evidence="5 6">
    <name type="scientific">Litorihabitans aurantiacus</name>
    <dbReference type="NCBI Taxonomy" id="1930061"/>
    <lineage>
        <taxon>Bacteria</taxon>
        <taxon>Bacillati</taxon>
        <taxon>Actinomycetota</taxon>
        <taxon>Actinomycetes</taxon>
        <taxon>Micrococcales</taxon>
        <taxon>Beutenbergiaceae</taxon>
        <taxon>Litorihabitans</taxon>
    </lineage>
</organism>
<feature type="signal peptide" evidence="3">
    <location>
        <begin position="1"/>
        <end position="34"/>
    </location>
</feature>
<dbReference type="InterPro" id="IPR006311">
    <property type="entry name" value="TAT_signal"/>
</dbReference>
<dbReference type="Gene3D" id="2.60.120.200">
    <property type="match status" value="1"/>
</dbReference>
<dbReference type="InterPro" id="IPR023296">
    <property type="entry name" value="Glyco_hydro_beta-prop_sf"/>
</dbReference>
<evidence type="ECO:0000259" key="4">
    <source>
        <dbReference type="PROSITE" id="PS51272"/>
    </source>
</evidence>
<keyword evidence="2" id="KW-0326">Glycosidase</keyword>
<proteinExistence type="predicted"/>
<dbReference type="Gene3D" id="2.115.10.20">
    <property type="entry name" value="Glycosyl hydrolase domain, family 43"/>
    <property type="match status" value="2"/>
</dbReference>
<evidence type="ECO:0000256" key="1">
    <source>
        <dbReference type="ARBA" id="ARBA00022801"/>
    </source>
</evidence>
<reference evidence="5" key="1">
    <citation type="journal article" date="2014" name="Int. J. Syst. Evol. Microbiol.">
        <title>Complete genome sequence of Corynebacterium casei LMG S-19264T (=DSM 44701T), isolated from a smear-ripened cheese.</title>
        <authorList>
            <consortium name="US DOE Joint Genome Institute (JGI-PGF)"/>
            <person name="Walter F."/>
            <person name="Albersmeier A."/>
            <person name="Kalinowski J."/>
            <person name="Ruckert C."/>
        </authorList>
    </citation>
    <scope>NUCLEOTIDE SEQUENCE</scope>
    <source>
        <strain evidence="5">NBRC 112290</strain>
    </source>
</reference>
<comment type="caution">
    <text evidence="5">The sequence shown here is derived from an EMBL/GenBank/DDBJ whole genome shotgun (WGS) entry which is preliminary data.</text>
</comment>
<feature type="chain" id="PRO_5041470305" description="SLH domain-containing protein" evidence="3">
    <location>
        <begin position="35"/>
        <end position="763"/>
    </location>
</feature>
<dbReference type="Pfam" id="PF17851">
    <property type="entry name" value="GH43_C2"/>
    <property type="match status" value="1"/>
</dbReference>
<dbReference type="PROSITE" id="PS51318">
    <property type="entry name" value="TAT"/>
    <property type="match status" value="1"/>
</dbReference>
<dbReference type="Proteomes" id="UP001157161">
    <property type="component" value="Unassembled WGS sequence"/>
</dbReference>
<sequence>MTIHSSPGRRATAVLAAAAIGLVGLAATAAPASADTLPPPPGWPEFGYQGVITSKGPEAIWNPTNEFIFPSVFHAGEHLEDPLAEWYLYYAPHDDPGGISVRYSDSLEGPWTEYAGNPIIEDVWEPHFAVPHVSSADAIWNEEVGRMFLYFHGTNSQTRWAESDDGVTFDYGGIAVDNAMGGPQVTETSYARVFEHPDPDSGYAYGMFYMGNERDDVRRIRLAESVDGREWTVDPDYVVAPGVEEGQNVSSGDLWEWDGELYVIYHASSGKSYARTIDETLREVGETPIVLHEASGLGDDVGRVAAPQVVTDDGETYLFYESGDRLGATIAWAKDGADVVIPPPFGGFPEDPTNPVFEVCAAPGSDEFDGDALAPGAWDRVLREDAARHTVADGALTIPTYEGGVAAAPLLQQELPDGAWQVTTKVTVEAAQRFQQAGLLLWRADDDYVKLDLGQATPGPRLELVQHVRGSNRMDSAAPAIAGTSTIWLRLTSDGDAVRAHISYDGETFERYGRDVADAGTFTHVGPYAFRGTTGAPEIPASFDFFRLSPDAAAYQACLAGLTGGFSDVERDQLFAQDIAWLAQHGISRGWELPDGTREFRPLTPIARDAMAAFLHRQAGSPDVDLPPASPFTDVAPDDQFYDEIVWLAQEGISTGWADGDGTASFRPLEPIGRDAMAAFLYRMADSPEHEAPPVSPFTDMGPATQFYPEVTWLVTEGVATGWLGNDGTAIYRPTTPINRDAMAAFLHRYDDAGFTDVEGSSG</sequence>
<evidence type="ECO:0000313" key="6">
    <source>
        <dbReference type="Proteomes" id="UP001157161"/>
    </source>
</evidence>
<keyword evidence="3" id="KW-0732">Signal</keyword>
<evidence type="ECO:0000256" key="3">
    <source>
        <dbReference type="SAM" id="SignalP"/>
    </source>
</evidence>
<keyword evidence="6" id="KW-1185">Reference proteome</keyword>
<dbReference type="SUPFAM" id="SSF75005">
    <property type="entry name" value="Arabinanase/levansucrase/invertase"/>
    <property type="match status" value="2"/>
</dbReference>
<dbReference type="InterPro" id="IPR013320">
    <property type="entry name" value="ConA-like_dom_sf"/>
</dbReference>
<protein>
    <recommendedName>
        <fullName evidence="4">SLH domain-containing protein</fullName>
    </recommendedName>
</protein>
<dbReference type="RefSeq" id="WP_284249053.1">
    <property type="nucleotide sequence ID" value="NZ_BSUM01000001.1"/>
</dbReference>
<feature type="domain" description="SLH" evidence="4">
    <location>
        <begin position="562"/>
        <end position="627"/>
    </location>
</feature>
<dbReference type="InterPro" id="IPR001119">
    <property type="entry name" value="SLH_dom"/>
</dbReference>
<dbReference type="InterPro" id="IPR041542">
    <property type="entry name" value="GH43_C2"/>
</dbReference>
<reference evidence="5" key="2">
    <citation type="submission" date="2023-02" db="EMBL/GenBank/DDBJ databases">
        <authorList>
            <person name="Sun Q."/>
            <person name="Mori K."/>
        </authorList>
    </citation>
    <scope>NUCLEOTIDE SEQUENCE</scope>
    <source>
        <strain evidence="5">NBRC 112290</strain>
    </source>
</reference>
<gene>
    <name evidence="5" type="ORF">GCM10025875_04180</name>
</gene>
<evidence type="ECO:0000256" key="2">
    <source>
        <dbReference type="ARBA" id="ARBA00023295"/>
    </source>
</evidence>